<reference evidence="1 2" key="1">
    <citation type="journal article" date="2018" name="Nat. Ecol. Evol.">
        <title>Shark genomes provide insights into elasmobranch evolution and the origin of vertebrates.</title>
        <authorList>
            <person name="Hara Y"/>
            <person name="Yamaguchi K"/>
            <person name="Onimaru K"/>
            <person name="Kadota M"/>
            <person name="Koyanagi M"/>
            <person name="Keeley SD"/>
            <person name="Tatsumi K"/>
            <person name="Tanaka K"/>
            <person name="Motone F"/>
            <person name="Kageyama Y"/>
            <person name="Nozu R"/>
            <person name="Adachi N"/>
            <person name="Nishimura O"/>
            <person name="Nakagawa R"/>
            <person name="Tanegashima C"/>
            <person name="Kiyatake I"/>
            <person name="Matsumoto R"/>
            <person name="Murakumo K"/>
            <person name="Nishida K"/>
            <person name="Terakita A"/>
            <person name="Kuratani S"/>
            <person name="Sato K"/>
            <person name="Hyodo S Kuraku.S."/>
        </authorList>
    </citation>
    <scope>NUCLEOTIDE SEQUENCE [LARGE SCALE GENOMIC DNA]</scope>
</reference>
<evidence type="ECO:0000313" key="1">
    <source>
        <dbReference type="EMBL" id="GCC48532.1"/>
    </source>
</evidence>
<dbReference type="AlphaFoldDB" id="A0A401U0W9"/>
<organism evidence="1 2">
    <name type="scientific">Chiloscyllium punctatum</name>
    <name type="common">Brownbanded bambooshark</name>
    <name type="synonym">Hemiscyllium punctatum</name>
    <dbReference type="NCBI Taxonomy" id="137246"/>
    <lineage>
        <taxon>Eukaryota</taxon>
        <taxon>Metazoa</taxon>
        <taxon>Chordata</taxon>
        <taxon>Craniata</taxon>
        <taxon>Vertebrata</taxon>
        <taxon>Chondrichthyes</taxon>
        <taxon>Elasmobranchii</taxon>
        <taxon>Galeomorphii</taxon>
        <taxon>Galeoidea</taxon>
        <taxon>Orectolobiformes</taxon>
        <taxon>Hemiscylliidae</taxon>
        <taxon>Chiloscyllium</taxon>
    </lineage>
</organism>
<proteinExistence type="predicted"/>
<dbReference type="Proteomes" id="UP000287033">
    <property type="component" value="Unassembled WGS sequence"/>
</dbReference>
<evidence type="ECO:0000313" key="2">
    <source>
        <dbReference type="Proteomes" id="UP000287033"/>
    </source>
</evidence>
<accession>A0A401U0W9</accession>
<sequence length="176" mass="18789">MPLEIVAGIDRQRGVVDRRAVGDHHQDAALLGTRQQALVRPVERLAVDVLLQKAFAHHQAEILPGTTPRRVGRLVDDVPEIVEAAGVSRLPGGEPGLARLPALPGAGGEAEDLDLDAATLQRARQDVGTGGGNRDRTAAHRAGVIQQQRHHGVAEGRLLLMHEGQRMIGIGDDARQ</sequence>
<dbReference type="EMBL" id="BEZZ01245572">
    <property type="protein sequence ID" value="GCC48532.1"/>
    <property type="molecule type" value="Genomic_DNA"/>
</dbReference>
<feature type="non-terminal residue" evidence="1">
    <location>
        <position position="176"/>
    </location>
</feature>
<gene>
    <name evidence="1" type="ORF">chiPu_0032775</name>
</gene>
<keyword evidence="2" id="KW-1185">Reference proteome</keyword>
<name>A0A401U0W9_CHIPU</name>
<comment type="caution">
    <text evidence="1">The sequence shown here is derived from an EMBL/GenBank/DDBJ whole genome shotgun (WGS) entry which is preliminary data.</text>
</comment>
<protein>
    <submittedName>
        <fullName evidence="1">Uncharacterized protein</fullName>
    </submittedName>
</protein>